<evidence type="ECO:0000259" key="1">
    <source>
        <dbReference type="Pfam" id="PF13538"/>
    </source>
</evidence>
<dbReference type="SUPFAM" id="SSF52540">
    <property type="entry name" value="P-loop containing nucleoside triphosphate hydrolases"/>
    <property type="match status" value="1"/>
</dbReference>
<evidence type="ECO:0000313" key="2">
    <source>
        <dbReference type="EMBL" id="TKW65171.1"/>
    </source>
</evidence>
<dbReference type="Proteomes" id="UP000315344">
    <property type="component" value="Unassembled WGS sequence"/>
</dbReference>
<proteinExistence type="predicted"/>
<feature type="domain" description="UvrD-like helicase C-terminal" evidence="1">
    <location>
        <begin position="367"/>
        <end position="415"/>
    </location>
</feature>
<dbReference type="AlphaFoldDB" id="A0A533I3E5"/>
<dbReference type="CDD" id="cd18809">
    <property type="entry name" value="SF1_C_RecD"/>
    <property type="match status" value="1"/>
</dbReference>
<name>A0A533I3E5_PARDE</name>
<dbReference type="EMBL" id="VAFL01000015">
    <property type="protein sequence ID" value="TKW65171.1"/>
    <property type="molecule type" value="Genomic_DNA"/>
</dbReference>
<accession>A0A533I3E5</accession>
<dbReference type="InterPro" id="IPR027785">
    <property type="entry name" value="UvrD-like_helicase_C"/>
</dbReference>
<gene>
    <name evidence="2" type="ORF">DI616_15705</name>
</gene>
<dbReference type="Pfam" id="PF13604">
    <property type="entry name" value="AAA_30"/>
    <property type="match status" value="1"/>
</dbReference>
<reference evidence="2 3" key="1">
    <citation type="journal article" date="2017" name="Nat. Commun.">
        <title>In situ click chemistry generation of cyclooxygenase-2 inhibitors.</title>
        <authorList>
            <person name="Bhardwaj A."/>
            <person name="Kaur J."/>
            <person name="Wuest M."/>
            <person name="Wuest F."/>
        </authorList>
    </citation>
    <scope>NUCLEOTIDE SEQUENCE [LARGE SCALE GENOMIC DNA]</scope>
    <source>
        <strain evidence="2">S2_012_000_R3_94</strain>
    </source>
</reference>
<sequence length="421" mass="47373">MGKPCMSFTYTQGQLDGWKLFAQFYMAPHETVMLLKGYSGTGKSTLVRMLIEKLPKLDEMRRLVDPSWKGYEVMLTATTNQAALSLAQAAGGSEETTTIHTRLGLKVVNEDYKRKGATKLVIHRKDKVRNALIFIDEASYIDQELLRLIFEQTENCKIVFIGDPAQLTPVGSLYMPAFKLDKNQIELTELVRFDGGPISQMVSDLRDTVLTGNWHKMNLTPGIIDHVDQATFNNMALQAFKDEKTYGVSKVLAFHNAAVVGYNNFMSQHLLGTTELQVGQRVTSNGSATQGTSRIFNNEEVLIEEIRPETRHGVAGKDIRLKNKTATWFMPTSRAEAQAAHRRMAAADDYYAMKEMVEEWVDLRPDYAKTVNKSQGSTYDTVFVDIGDIYKGARTANQLARYLYVGNSRCRSRIIMTGDFV</sequence>
<dbReference type="Gene3D" id="3.40.50.300">
    <property type="entry name" value="P-loop containing nucleotide triphosphate hydrolases"/>
    <property type="match status" value="2"/>
</dbReference>
<comment type="caution">
    <text evidence="2">The sequence shown here is derived from an EMBL/GenBank/DDBJ whole genome shotgun (WGS) entry which is preliminary data.</text>
</comment>
<organism evidence="2 3">
    <name type="scientific">Paracoccus denitrificans</name>
    <dbReference type="NCBI Taxonomy" id="266"/>
    <lineage>
        <taxon>Bacteria</taxon>
        <taxon>Pseudomonadati</taxon>
        <taxon>Pseudomonadota</taxon>
        <taxon>Alphaproteobacteria</taxon>
        <taxon>Rhodobacterales</taxon>
        <taxon>Paracoccaceae</taxon>
        <taxon>Paracoccus</taxon>
    </lineage>
</organism>
<dbReference type="InterPro" id="IPR027417">
    <property type="entry name" value="P-loop_NTPase"/>
</dbReference>
<protein>
    <recommendedName>
        <fullName evidence="1">UvrD-like helicase C-terminal domain-containing protein</fullName>
    </recommendedName>
</protein>
<evidence type="ECO:0000313" key="3">
    <source>
        <dbReference type="Proteomes" id="UP000315344"/>
    </source>
</evidence>
<dbReference type="Pfam" id="PF13538">
    <property type="entry name" value="UvrD_C_2"/>
    <property type="match status" value="1"/>
</dbReference>